<evidence type="ECO:0000313" key="1">
    <source>
        <dbReference type="EMBL" id="HIK00878.1"/>
    </source>
</evidence>
<comment type="caution">
    <text evidence="1">The sequence shown here is derived from an EMBL/GenBank/DDBJ whole genome shotgun (WGS) entry which is preliminary data.</text>
</comment>
<dbReference type="EMBL" id="DVAB01000042">
    <property type="protein sequence ID" value="HIK00878.1"/>
    <property type="molecule type" value="Genomic_DNA"/>
</dbReference>
<accession>A0A832XM88</accession>
<proteinExistence type="predicted"/>
<name>A0A832XM88_9ARCH</name>
<dbReference type="Proteomes" id="UP000646946">
    <property type="component" value="Unassembled WGS sequence"/>
</dbReference>
<evidence type="ECO:0000313" key="2">
    <source>
        <dbReference type="Proteomes" id="UP000646946"/>
    </source>
</evidence>
<organism evidence="1 2">
    <name type="scientific">Candidatus Naiadarchaeum limnaeum</name>
    <dbReference type="NCBI Taxonomy" id="2756139"/>
    <lineage>
        <taxon>Archaea</taxon>
        <taxon>Candidatus Undinarchaeota</taxon>
        <taxon>Candidatus Undinarchaeia</taxon>
        <taxon>Candidatus Naiadarchaeales</taxon>
        <taxon>Candidatus Naiadarchaeaceae</taxon>
        <taxon>Candidatus Naiadarchaeum</taxon>
    </lineage>
</organism>
<dbReference type="AlphaFoldDB" id="A0A832XM88"/>
<keyword evidence="2" id="KW-1185">Reference proteome</keyword>
<gene>
    <name evidence="1" type="ORF">H1016_05080</name>
</gene>
<protein>
    <submittedName>
        <fullName evidence="1">Uncharacterized protein</fullName>
    </submittedName>
</protein>
<sequence>MAYIVESIGAEGDKIIFVIETIVPKTTPIRYKVEILPYCIRNYEGVKGPRFSYSGIFITISSSIDAKIAEIFYDPDSPNKRIDRNMHPTQIASSLHKMVIIELLKETYQNLRKVPLHREYIKKVLPAIIRLAID</sequence>
<reference evidence="1 2" key="1">
    <citation type="journal article" name="Nat. Commun.">
        <title>Undinarchaeota illuminate DPANN phylogeny and the impact of gene transfer on archaeal evolution.</title>
        <authorList>
            <person name="Dombrowski N."/>
            <person name="Williams T.A."/>
            <person name="Sun J."/>
            <person name="Woodcroft B.J."/>
            <person name="Lee J.H."/>
            <person name="Minh B.Q."/>
            <person name="Rinke C."/>
            <person name="Spang A."/>
        </authorList>
    </citation>
    <scope>NUCLEOTIDE SEQUENCE [LARGE SCALE GENOMIC DNA]</scope>
    <source>
        <strain evidence="1">MAG_bin1129</strain>
    </source>
</reference>